<reference evidence="1 2" key="1">
    <citation type="journal article" date="2015" name="Nature">
        <title>rRNA introns, odd ribosomes, and small enigmatic genomes across a large radiation of phyla.</title>
        <authorList>
            <person name="Brown C.T."/>
            <person name="Hug L.A."/>
            <person name="Thomas B.C."/>
            <person name="Sharon I."/>
            <person name="Castelle C.J."/>
            <person name="Singh A."/>
            <person name="Wilkins M.J."/>
            <person name="Williams K.H."/>
            <person name="Banfield J.F."/>
        </authorList>
    </citation>
    <scope>NUCLEOTIDE SEQUENCE [LARGE SCALE GENOMIC DNA]</scope>
</reference>
<evidence type="ECO:0000313" key="2">
    <source>
        <dbReference type="Proteomes" id="UP000034753"/>
    </source>
</evidence>
<gene>
    <name evidence="1" type="ORF">UU67_C0022G0017</name>
</gene>
<dbReference type="AlphaFoldDB" id="A0A0G0YV51"/>
<sequence>MADQEKQLLAIDPTTVCPGKVMGRDNYAIEDLPVAKDRQGRWYFCRGLVTERLNPYNKSTGQLEWVQPGTNLLDRAKAAYDKMYQDPRGRVVLGLAAEVVGLGMTGDLRYPPDNLGIWVLIGEEDGLESAAARVESDGGADFMYMDIKKIRAGEEQGSKDVAASYEASARGPWGCQVRGCEPEHRRW</sequence>
<comment type="caution">
    <text evidence="1">The sequence shown here is derived from an EMBL/GenBank/DDBJ whole genome shotgun (WGS) entry which is preliminary data.</text>
</comment>
<dbReference type="Proteomes" id="UP000034753">
    <property type="component" value="Unassembled WGS sequence"/>
</dbReference>
<name>A0A0G0YV51_9BACT</name>
<proteinExistence type="predicted"/>
<evidence type="ECO:0000313" key="1">
    <source>
        <dbReference type="EMBL" id="KKS13551.1"/>
    </source>
</evidence>
<accession>A0A0G0YV51</accession>
<organism evidence="1 2">
    <name type="scientific">Candidatus Daviesbacteria bacterium GW2011_GWB1_41_5</name>
    <dbReference type="NCBI Taxonomy" id="1618429"/>
    <lineage>
        <taxon>Bacteria</taxon>
        <taxon>Candidatus Daviesiibacteriota</taxon>
    </lineage>
</organism>
<protein>
    <submittedName>
        <fullName evidence="1">Uncharacterized protein</fullName>
    </submittedName>
</protein>
<dbReference type="EMBL" id="LCBN01000022">
    <property type="protein sequence ID" value="KKS13551.1"/>
    <property type="molecule type" value="Genomic_DNA"/>
</dbReference>